<gene>
    <name evidence="1" type="ORF">BJ138DRAFT_1165241</name>
</gene>
<accession>A0ACB7ZWC1</accession>
<dbReference type="Proteomes" id="UP000790377">
    <property type="component" value="Unassembled WGS sequence"/>
</dbReference>
<name>A0ACB7ZWC1_9AGAM</name>
<evidence type="ECO:0000313" key="2">
    <source>
        <dbReference type="Proteomes" id="UP000790377"/>
    </source>
</evidence>
<sequence length="207" mass="23436">MFIGDAYNGIEAFLSVLLMANIEIILMRRLFALFNYEKFVVVPIAILYFLIFGSMIGVCVVEILVDVRDMTTFIICIGGYSHSYMYWLLPMMPAIFDFILIALVGYKSMQHYLRVPDRTWSGARLVRTLARDSFAYFFCSFAVYLAQILLVRLLPSEYIMLASGWVLVIPPVSANYLLIGTAPSHVYADDMDSSYTNSSFEISACPA</sequence>
<proteinExistence type="predicted"/>
<keyword evidence="2" id="KW-1185">Reference proteome</keyword>
<evidence type="ECO:0000313" key="1">
    <source>
        <dbReference type="EMBL" id="KAH7905187.1"/>
    </source>
</evidence>
<dbReference type="EMBL" id="MU268250">
    <property type="protein sequence ID" value="KAH7905187.1"/>
    <property type="molecule type" value="Genomic_DNA"/>
</dbReference>
<reference evidence="1" key="1">
    <citation type="journal article" date="2021" name="New Phytol.">
        <title>Evolutionary innovations through gain and loss of genes in the ectomycorrhizal Boletales.</title>
        <authorList>
            <person name="Wu G."/>
            <person name="Miyauchi S."/>
            <person name="Morin E."/>
            <person name="Kuo A."/>
            <person name="Drula E."/>
            <person name="Varga T."/>
            <person name="Kohler A."/>
            <person name="Feng B."/>
            <person name="Cao Y."/>
            <person name="Lipzen A."/>
            <person name="Daum C."/>
            <person name="Hundley H."/>
            <person name="Pangilinan J."/>
            <person name="Johnson J."/>
            <person name="Barry K."/>
            <person name="LaButti K."/>
            <person name="Ng V."/>
            <person name="Ahrendt S."/>
            <person name="Min B."/>
            <person name="Choi I.G."/>
            <person name="Park H."/>
            <person name="Plett J.M."/>
            <person name="Magnuson J."/>
            <person name="Spatafora J.W."/>
            <person name="Nagy L.G."/>
            <person name="Henrissat B."/>
            <person name="Grigoriev I.V."/>
            <person name="Yang Z.L."/>
            <person name="Xu J."/>
            <person name="Martin F.M."/>
        </authorList>
    </citation>
    <scope>NUCLEOTIDE SEQUENCE</scope>
    <source>
        <strain evidence="1">ATCC 28755</strain>
    </source>
</reference>
<organism evidence="1 2">
    <name type="scientific">Hygrophoropsis aurantiaca</name>
    <dbReference type="NCBI Taxonomy" id="72124"/>
    <lineage>
        <taxon>Eukaryota</taxon>
        <taxon>Fungi</taxon>
        <taxon>Dikarya</taxon>
        <taxon>Basidiomycota</taxon>
        <taxon>Agaricomycotina</taxon>
        <taxon>Agaricomycetes</taxon>
        <taxon>Agaricomycetidae</taxon>
        <taxon>Boletales</taxon>
        <taxon>Coniophorineae</taxon>
        <taxon>Hygrophoropsidaceae</taxon>
        <taxon>Hygrophoropsis</taxon>
    </lineage>
</organism>
<protein>
    <submittedName>
        <fullName evidence="1">Uncharacterized protein</fullName>
    </submittedName>
</protein>
<comment type="caution">
    <text evidence="1">The sequence shown here is derived from an EMBL/GenBank/DDBJ whole genome shotgun (WGS) entry which is preliminary data.</text>
</comment>